<accession>A0AAD3XNP5</accession>
<evidence type="ECO:0000256" key="1">
    <source>
        <dbReference type="SAM" id="MobiDB-lite"/>
    </source>
</evidence>
<keyword evidence="3" id="KW-1185">Reference proteome</keyword>
<protein>
    <submittedName>
        <fullName evidence="2">Uncharacterized protein</fullName>
    </submittedName>
</protein>
<dbReference type="GO" id="GO:0006457">
    <property type="term" value="P:protein folding"/>
    <property type="evidence" value="ECO:0007669"/>
    <property type="project" value="InterPro"/>
</dbReference>
<dbReference type="GO" id="GO:0051082">
    <property type="term" value="F:unfolded protein binding"/>
    <property type="evidence" value="ECO:0007669"/>
    <property type="project" value="InterPro"/>
</dbReference>
<feature type="region of interest" description="Disordered" evidence="1">
    <location>
        <begin position="134"/>
        <end position="159"/>
    </location>
</feature>
<sequence>MKWGGCQGTGEKVVRERKVLNVIVEKGMQHGQKITFPGQAYEVPDTITGHLLIKSNPGVVKPDQFKAVGDEGLPMYQSPFLRGKLYIHFTVELLRCWRLLPSNSSLQLTDMELGECEETTLHYIDANDLLRKQQSQSQQEAYEEDNEPRGAQRVQCGQH</sequence>
<dbReference type="GO" id="GO:0030544">
    <property type="term" value="F:Hsp70 protein binding"/>
    <property type="evidence" value="ECO:0007669"/>
    <property type="project" value="InterPro"/>
</dbReference>
<dbReference type="InterPro" id="IPR008971">
    <property type="entry name" value="HSP40/DnaJ_pept-bd"/>
</dbReference>
<gene>
    <name evidence="2" type="ORF">Nepgr_012985</name>
</gene>
<evidence type="ECO:0000313" key="3">
    <source>
        <dbReference type="Proteomes" id="UP001279734"/>
    </source>
</evidence>
<name>A0AAD3XNP5_NEPGR</name>
<reference evidence="2" key="1">
    <citation type="submission" date="2023-05" db="EMBL/GenBank/DDBJ databases">
        <title>Nepenthes gracilis genome sequencing.</title>
        <authorList>
            <person name="Fukushima K."/>
        </authorList>
    </citation>
    <scope>NUCLEOTIDE SEQUENCE</scope>
    <source>
        <strain evidence="2">SING2019-196</strain>
    </source>
</reference>
<dbReference type="PANTHER" id="PTHR43888">
    <property type="entry name" value="DNAJ-LIKE-2, ISOFORM A-RELATED"/>
    <property type="match status" value="1"/>
</dbReference>
<organism evidence="2 3">
    <name type="scientific">Nepenthes gracilis</name>
    <name type="common">Slender pitcher plant</name>
    <dbReference type="NCBI Taxonomy" id="150966"/>
    <lineage>
        <taxon>Eukaryota</taxon>
        <taxon>Viridiplantae</taxon>
        <taxon>Streptophyta</taxon>
        <taxon>Embryophyta</taxon>
        <taxon>Tracheophyta</taxon>
        <taxon>Spermatophyta</taxon>
        <taxon>Magnoliopsida</taxon>
        <taxon>eudicotyledons</taxon>
        <taxon>Gunneridae</taxon>
        <taxon>Pentapetalae</taxon>
        <taxon>Caryophyllales</taxon>
        <taxon>Nepenthaceae</taxon>
        <taxon>Nepenthes</taxon>
    </lineage>
</organism>
<comment type="caution">
    <text evidence="2">The sequence shown here is derived from an EMBL/GenBank/DDBJ whole genome shotgun (WGS) entry which is preliminary data.</text>
</comment>
<dbReference type="SUPFAM" id="SSF49493">
    <property type="entry name" value="HSP40/DnaJ peptide-binding domain"/>
    <property type="match status" value="2"/>
</dbReference>
<dbReference type="Proteomes" id="UP001279734">
    <property type="component" value="Unassembled WGS sequence"/>
</dbReference>
<dbReference type="InterPro" id="IPR044713">
    <property type="entry name" value="DNJA1/2-like"/>
</dbReference>
<dbReference type="EMBL" id="BSYO01000010">
    <property type="protein sequence ID" value="GMH11144.1"/>
    <property type="molecule type" value="Genomic_DNA"/>
</dbReference>
<proteinExistence type="predicted"/>
<dbReference type="AlphaFoldDB" id="A0AAD3XNP5"/>
<evidence type="ECO:0000313" key="2">
    <source>
        <dbReference type="EMBL" id="GMH11144.1"/>
    </source>
</evidence>
<dbReference type="Gene3D" id="2.60.260.20">
    <property type="entry name" value="Urease metallochaperone UreE, N-terminal domain"/>
    <property type="match status" value="1"/>
</dbReference>